<evidence type="ECO:0000313" key="1">
    <source>
        <dbReference type="EMBL" id="KAF2273282.1"/>
    </source>
</evidence>
<protein>
    <submittedName>
        <fullName evidence="1">Uncharacterized protein</fullName>
    </submittedName>
</protein>
<proteinExistence type="predicted"/>
<dbReference type="OrthoDB" id="3718734at2759"/>
<keyword evidence="2" id="KW-1185">Reference proteome</keyword>
<sequence length="66" mass="7472">MCFILYTLHSCNHWVAQPSPGNGPVLRICQEAEQMRLGRPCPDTEHKVANRSQGMCDGCLWKKVTK</sequence>
<dbReference type="EMBL" id="ML986511">
    <property type="protein sequence ID" value="KAF2273282.1"/>
    <property type="molecule type" value="Genomic_DNA"/>
</dbReference>
<dbReference type="AlphaFoldDB" id="A0A6A6JA59"/>
<gene>
    <name evidence="1" type="ORF">EI97DRAFT_160237</name>
</gene>
<dbReference type="GeneID" id="54546509"/>
<organism evidence="1 2">
    <name type="scientific">Westerdykella ornata</name>
    <dbReference type="NCBI Taxonomy" id="318751"/>
    <lineage>
        <taxon>Eukaryota</taxon>
        <taxon>Fungi</taxon>
        <taxon>Dikarya</taxon>
        <taxon>Ascomycota</taxon>
        <taxon>Pezizomycotina</taxon>
        <taxon>Dothideomycetes</taxon>
        <taxon>Pleosporomycetidae</taxon>
        <taxon>Pleosporales</taxon>
        <taxon>Sporormiaceae</taxon>
        <taxon>Westerdykella</taxon>
    </lineage>
</organism>
<dbReference type="Proteomes" id="UP000800097">
    <property type="component" value="Unassembled WGS sequence"/>
</dbReference>
<reference evidence="1" key="1">
    <citation type="journal article" date="2020" name="Stud. Mycol.">
        <title>101 Dothideomycetes genomes: a test case for predicting lifestyles and emergence of pathogens.</title>
        <authorList>
            <person name="Haridas S."/>
            <person name="Albert R."/>
            <person name="Binder M."/>
            <person name="Bloem J."/>
            <person name="Labutti K."/>
            <person name="Salamov A."/>
            <person name="Andreopoulos B."/>
            <person name="Baker S."/>
            <person name="Barry K."/>
            <person name="Bills G."/>
            <person name="Bluhm B."/>
            <person name="Cannon C."/>
            <person name="Castanera R."/>
            <person name="Culley D."/>
            <person name="Daum C."/>
            <person name="Ezra D."/>
            <person name="Gonzalez J."/>
            <person name="Henrissat B."/>
            <person name="Kuo A."/>
            <person name="Liang C."/>
            <person name="Lipzen A."/>
            <person name="Lutzoni F."/>
            <person name="Magnuson J."/>
            <person name="Mondo S."/>
            <person name="Nolan M."/>
            <person name="Ohm R."/>
            <person name="Pangilinan J."/>
            <person name="Park H.-J."/>
            <person name="Ramirez L."/>
            <person name="Alfaro M."/>
            <person name="Sun H."/>
            <person name="Tritt A."/>
            <person name="Yoshinaga Y."/>
            <person name="Zwiers L.-H."/>
            <person name="Turgeon B."/>
            <person name="Goodwin S."/>
            <person name="Spatafora J."/>
            <person name="Crous P."/>
            <person name="Grigoriev I."/>
        </authorList>
    </citation>
    <scope>NUCLEOTIDE SEQUENCE</scope>
    <source>
        <strain evidence="1">CBS 379.55</strain>
    </source>
</reference>
<name>A0A6A6JA59_WESOR</name>
<evidence type="ECO:0000313" key="2">
    <source>
        <dbReference type="Proteomes" id="UP000800097"/>
    </source>
</evidence>
<accession>A0A6A6JA59</accession>
<dbReference type="RefSeq" id="XP_033650821.1">
    <property type="nucleotide sequence ID" value="XM_033793334.1"/>
</dbReference>